<dbReference type="PANTHER" id="PTHR38692">
    <property type="entry name" value="PROTEIN SMG"/>
    <property type="match status" value="1"/>
</dbReference>
<dbReference type="AlphaFoldDB" id="A0A0W0VRY1"/>
<protein>
    <recommendedName>
        <fullName evidence="3">Protein Smg</fullName>
    </recommendedName>
</protein>
<gene>
    <name evidence="1" type="ORF">Llon_0411</name>
</gene>
<organism evidence="1 2">
    <name type="scientific">Legionella londiniensis</name>
    <dbReference type="NCBI Taxonomy" id="45068"/>
    <lineage>
        <taxon>Bacteria</taxon>
        <taxon>Pseudomonadati</taxon>
        <taxon>Pseudomonadota</taxon>
        <taxon>Gammaproteobacteria</taxon>
        <taxon>Legionellales</taxon>
        <taxon>Legionellaceae</taxon>
        <taxon>Legionella</taxon>
    </lineage>
</organism>
<keyword evidence="2" id="KW-1185">Reference proteome</keyword>
<sequence length="151" mass="17535">MKDSLFEMLLNLFEKTLIKLKESQVTSNETSADAEKKDTQSSLLGVGQETLTPEFIQSSHPKSMRIFTYTEQMKFTKASYQFLMRLLVWKIIHPDTMELIINQLLLSDSRIITLEETKWAVRDTLADSLDAKQLAFLDLVLYQKEEAYPKH</sequence>
<evidence type="ECO:0000313" key="1">
    <source>
        <dbReference type="EMBL" id="KTD22537.1"/>
    </source>
</evidence>
<dbReference type="OrthoDB" id="9788984at2"/>
<dbReference type="STRING" id="45068.Llon_0411"/>
<comment type="caution">
    <text evidence="1">The sequence shown here is derived from an EMBL/GenBank/DDBJ whole genome shotgun (WGS) entry which is preliminary data.</text>
</comment>
<evidence type="ECO:0008006" key="3">
    <source>
        <dbReference type="Google" id="ProtNLM"/>
    </source>
</evidence>
<dbReference type="EMBL" id="LNYK01000007">
    <property type="protein sequence ID" value="KTD22537.1"/>
    <property type="molecule type" value="Genomic_DNA"/>
</dbReference>
<name>A0A0W0VRY1_9GAMM</name>
<accession>A0A0W0VRY1</accession>
<dbReference type="PATRIC" id="fig|45068.5.peg.440"/>
<dbReference type="Proteomes" id="UP000054997">
    <property type="component" value="Unassembled WGS sequence"/>
</dbReference>
<dbReference type="PANTHER" id="PTHR38692:SF1">
    <property type="entry name" value="PROTEIN SMG"/>
    <property type="match status" value="1"/>
</dbReference>
<dbReference type="RefSeq" id="WP_058528432.1">
    <property type="nucleotide sequence ID" value="NZ_CAAAHZ010000001.1"/>
</dbReference>
<dbReference type="InterPro" id="IPR007456">
    <property type="entry name" value="Smg"/>
</dbReference>
<evidence type="ECO:0000313" key="2">
    <source>
        <dbReference type="Proteomes" id="UP000054997"/>
    </source>
</evidence>
<proteinExistence type="predicted"/>
<dbReference type="Pfam" id="PF04361">
    <property type="entry name" value="DUF494"/>
    <property type="match status" value="1"/>
</dbReference>
<reference evidence="1 2" key="1">
    <citation type="submission" date="2015-11" db="EMBL/GenBank/DDBJ databases">
        <title>Genomic analysis of 38 Legionella species identifies large and diverse effector repertoires.</title>
        <authorList>
            <person name="Burstein D."/>
            <person name="Amaro F."/>
            <person name="Zusman T."/>
            <person name="Lifshitz Z."/>
            <person name="Cohen O."/>
            <person name="Gilbert J.A."/>
            <person name="Pupko T."/>
            <person name="Shuman H.A."/>
            <person name="Segal G."/>
        </authorList>
    </citation>
    <scope>NUCLEOTIDE SEQUENCE [LARGE SCALE GENOMIC DNA]</scope>
    <source>
        <strain evidence="1 2">ATCC 49505</strain>
    </source>
</reference>